<dbReference type="SUPFAM" id="SSF49464">
    <property type="entry name" value="Carboxypeptidase regulatory domain-like"/>
    <property type="match status" value="1"/>
</dbReference>
<dbReference type="Proteomes" id="UP001464555">
    <property type="component" value="Unassembled WGS sequence"/>
</dbReference>
<gene>
    <name evidence="2" type="ORF">AAEO56_13655</name>
</gene>
<dbReference type="Gene3D" id="2.60.40.1120">
    <property type="entry name" value="Carboxypeptidase-like, regulatory domain"/>
    <property type="match status" value="1"/>
</dbReference>
<accession>A0ABU9I0L2</accession>
<dbReference type="InterPro" id="IPR043741">
    <property type="entry name" value="DUF5686"/>
</dbReference>
<dbReference type="EMBL" id="JBBYHR010000008">
    <property type="protein sequence ID" value="MEL1245317.1"/>
    <property type="molecule type" value="Genomic_DNA"/>
</dbReference>
<evidence type="ECO:0000256" key="1">
    <source>
        <dbReference type="SAM" id="SignalP"/>
    </source>
</evidence>
<feature type="signal peptide" evidence="1">
    <location>
        <begin position="1"/>
        <end position="19"/>
    </location>
</feature>
<organism evidence="2 3">
    <name type="scientific">Flavobacterium arundinis</name>
    <dbReference type="NCBI Taxonomy" id="3139143"/>
    <lineage>
        <taxon>Bacteria</taxon>
        <taxon>Pseudomonadati</taxon>
        <taxon>Bacteroidota</taxon>
        <taxon>Flavobacteriia</taxon>
        <taxon>Flavobacteriales</taxon>
        <taxon>Flavobacteriaceae</taxon>
        <taxon>Flavobacterium</taxon>
    </lineage>
</organism>
<comment type="caution">
    <text evidence="2">The sequence shown here is derived from an EMBL/GenBank/DDBJ whole genome shotgun (WGS) entry which is preliminary data.</text>
</comment>
<proteinExistence type="predicted"/>
<dbReference type="RefSeq" id="WP_341697631.1">
    <property type="nucleotide sequence ID" value="NZ_JBBYHR010000008.1"/>
</dbReference>
<dbReference type="Pfam" id="PF18939">
    <property type="entry name" value="DUF5686"/>
    <property type="match status" value="1"/>
</dbReference>
<evidence type="ECO:0000313" key="3">
    <source>
        <dbReference type="Proteomes" id="UP001464555"/>
    </source>
</evidence>
<keyword evidence="3" id="KW-1185">Reference proteome</keyword>
<protein>
    <submittedName>
        <fullName evidence="2">DUF5686 and carboxypeptidase regulatory-like domain-containing protein</fullName>
    </submittedName>
</protein>
<dbReference type="InterPro" id="IPR008969">
    <property type="entry name" value="CarboxyPept-like_regulatory"/>
</dbReference>
<name>A0ABU9I0L2_9FLAO</name>
<sequence length="826" mass="94783">MKKHLLPFLLLLLSIPSFAQVKGRIVSASGEPVPFASIIVSGTYNGTSSNEDGFYTLALSVKGKYTIVFRSIGYKTKEVTVDINKLPYVLDVALQDEKYLLNELVISNKDDRAKLIISEAIAHRKENAAKTAKFEADFYSRGTFKVKDLPKEILGQEIGNLGGSVDTTGNGILYLSETVSRVKYQKPNKINEVVVASKVSGEDNGFSYNNAAAAEFDFYENFIPFEVSVVSPIADNAFNYYDYKLESAFYDTDEHLINKIKVSPKEKNEAAVKGYIYIVDDTWELYATDFTLKGSQIEQPLLDSLTIRQNFGYNAKEKLWTKNVQRLDFDAGLFGVGLSGRFSYVYSNFIFNPDFDKKTFGPEMQYVETDANKKENKYWNTIRPIPLTPEERNDYIKKDQIQELRKTKAYLDSTDHERNRFKWLAPILGYTYRNSAENWDIRYTGIATRLAFNTVQAYWLAPGFHFTKYHPEKNTYTTFGTDLNYGFAEQRFRATGVFAHKFNNFSKRIVTVTGGSSIEQFNPEKPINKIVNSVSTLFFRDNYAKFYDNAFIKLAYEEEVLNGIQLNGSVEYARRHALYNNTNFSTLKDAYKPYLSNNPLLPLDNETPAFLKHNIMKASLQARFSFGQKYRTRPDGREIIPNPNYPRLYLKYEKGFASSIKDYNFDHLSTRITYTMDAGNKGETGMAVRAGKFFNSDNIAFVDYRHFNGNETHIGKSERYLNVFNFLPYYTHSTNDQYLEGHLEHNFKGFITNKLPLISELNYHLVLGAHALSTPEHKPYMEFTAGFDNLGWGKFRFLRIDYIRSYESGFLSDGVIFGLTFLDILE</sequence>
<reference evidence="2 3" key="1">
    <citation type="submission" date="2024-04" db="EMBL/GenBank/DDBJ databases">
        <title>Flavobacterium sp. DGU11 16S ribosomal RNA gene Genome sequencing and assembly.</title>
        <authorList>
            <person name="Park S."/>
        </authorList>
    </citation>
    <scope>NUCLEOTIDE SEQUENCE [LARGE SCALE GENOMIC DNA]</scope>
    <source>
        <strain evidence="2 3">DGU11</strain>
    </source>
</reference>
<dbReference type="Pfam" id="PF13715">
    <property type="entry name" value="CarbopepD_reg_2"/>
    <property type="match status" value="1"/>
</dbReference>
<feature type="chain" id="PRO_5046946154" evidence="1">
    <location>
        <begin position="20"/>
        <end position="826"/>
    </location>
</feature>
<evidence type="ECO:0000313" key="2">
    <source>
        <dbReference type="EMBL" id="MEL1245317.1"/>
    </source>
</evidence>
<keyword evidence="1" id="KW-0732">Signal</keyword>